<keyword evidence="11" id="KW-0206">Cytoskeleton</keyword>
<comment type="subunit">
    <text evidence="14">Subunit of dynactin, a multiprotein complex part of a tripartite complex with dynein and a adapter, such as BICDL1, BICD2 or HOOK3. The dynactin complex is built around ACTR1A/ACTB filament and consists of an actin-related filament composed of a shoulder domain, a pointed end and a barbed end. Its length is defined by its flexible shoulder domain. The soulder is composed of 2 DCTN1 subunits, 4 DCTN2 and 2 DCTN3. The 4 DCNT2 (via N-terminus) bind the ACTR1A filament and act as molecular rulers to determine the length. The pointed end is important for binding dynein-dynactin cargo adapters. Consists of 4 subunits: ACTR10, DCNT4, DCTN5 and DCTN6. The barbed end is composed of a CAPZA1:CAPZB heterodimers, which binds ACTR1A/ACTB filament and dynactin and stabilizes dynactin. Interacts with ATP7B, but not ATP7A, in a copper-dependent manner. Interacts with ANK2; this interaction is required for localization at costameres. Interacts with N4BP2L1.</text>
</comment>
<evidence type="ECO:0000256" key="11">
    <source>
        <dbReference type="ARBA" id="ARBA00023212"/>
    </source>
</evidence>
<organism evidence="15 16">
    <name type="scientific">Ignelater luminosus</name>
    <name type="common">Cucubano</name>
    <name type="synonym">Pyrophorus luminosus</name>
    <dbReference type="NCBI Taxonomy" id="2038154"/>
    <lineage>
        <taxon>Eukaryota</taxon>
        <taxon>Metazoa</taxon>
        <taxon>Ecdysozoa</taxon>
        <taxon>Arthropoda</taxon>
        <taxon>Hexapoda</taxon>
        <taxon>Insecta</taxon>
        <taxon>Pterygota</taxon>
        <taxon>Neoptera</taxon>
        <taxon>Endopterygota</taxon>
        <taxon>Coleoptera</taxon>
        <taxon>Polyphaga</taxon>
        <taxon>Elateriformia</taxon>
        <taxon>Elateroidea</taxon>
        <taxon>Elateridae</taxon>
        <taxon>Agrypninae</taxon>
        <taxon>Pyrophorini</taxon>
        <taxon>Ignelater</taxon>
    </lineage>
</organism>
<comment type="similarity">
    <text evidence="12">Belongs to the dynactin subunit 4 family.</text>
</comment>
<dbReference type="Proteomes" id="UP000801492">
    <property type="component" value="Unassembled WGS sequence"/>
</dbReference>
<comment type="subcellular location">
    <subcellularLocation>
        <location evidence="3">Cytoplasm</location>
        <location evidence="3">Cell cortex</location>
    </subcellularLocation>
    <subcellularLocation>
        <location evidence="1">Cytoplasm</location>
        <location evidence="1">Cytoskeleton</location>
        <location evidence="1">Microtubule organizing center</location>
        <location evidence="1">Centrosome</location>
    </subcellularLocation>
    <subcellularLocation>
        <location evidence="2">Cytoplasm</location>
        <location evidence="2">Cytoskeleton</location>
        <location evidence="2">Stress fiber</location>
    </subcellularLocation>
    <subcellularLocation>
        <location evidence="4">Cytoplasm</location>
        <location evidence="4">Myofibril</location>
    </subcellularLocation>
</comment>
<keyword evidence="9" id="KW-0007">Acetylation</keyword>
<evidence type="ECO:0000256" key="3">
    <source>
        <dbReference type="ARBA" id="ARBA00004544"/>
    </source>
</evidence>
<keyword evidence="10" id="KW-0175">Coiled coil</keyword>
<evidence type="ECO:0000313" key="16">
    <source>
        <dbReference type="Proteomes" id="UP000801492"/>
    </source>
</evidence>
<evidence type="ECO:0000256" key="9">
    <source>
        <dbReference type="ARBA" id="ARBA00022990"/>
    </source>
</evidence>
<evidence type="ECO:0000256" key="5">
    <source>
        <dbReference type="ARBA" id="ARBA00022490"/>
    </source>
</evidence>
<evidence type="ECO:0000256" key="13">
    <source>
        <dbReference type="ARBA" id="ARBA00034864"/>
    </source>
</evidence>
<name>A0A8K0DGS7_IGNLU</name>
<gene>
    <name evidence="15" type="ORF">ILUMI_02253</name>
</gene>
<keyword evidence="5" id="KW-0963">Cytoplasm</keyword>
<dbReference type="EMBL" id="VTPC01000900">
    <property type="protein sequence ID" value="KAF2903926.1"/>
    <property type="molecule type" value="Genomic_DNA"/>
</dbReference>
<dbReference type="GO" id="GO:0005938">
    <property type="term" value="C:cell cortex"/>
    <property type="evidence" value="ECO:0007669"/>
    <property type="project" value="UniProtKB-SubCell"/>
</dbReference>
<dbReference type="GO" id="GO:0005869">
    <property type="term" value="C:dynactin complex"/>
    <property type="evidence" value="ECO:0007669"/>
    <property type="project" value="InterPro"/>
</dbReference>
<keyword evidence="16" id="KW-1185">Reference proteome</keyword>
<accession>A0A8K0DGS7</accession>
<evidence type="ECO:0000256" key="2">
    <source>
        <dbReference type="ARBA" id="ARBA00004529"/>
    </source>
</evidence>
<keyword evidence="6" id="KW-1017">Isopeptide bond</keyword>
<evidence type="ECO:0000256" key="14">
    <source>
        <dbReference type="ARBA" id="ARBA00093507"/>
    </source>
</evidence>
<evidence type="ECO:0000256" key="10">
    <source>
        <dbReference type="ARBA" id="ARBA00023054"/>
    </source>
</evidence>
<evidence type="ECO:0000256" key="6">
    <source>
        <dbReference type="ARBA" id="ARBA00022499"/>
    </source>
</evidence>
<sequence>MSYIIGSDVVRYACTCGILKPISKLYFCRHCLEVRCGFCVCHEVDSHFCGKCAENLPSSEARLKKNRCGNCYDCPSCHQQLTTRAATVGPKNPEDPKATPRKVFYLLCLLCRWSSRDVGIPDQSAVSGGWPERENIHANRLQEIQDMYKGIVLLDKQQKLEKDKKKQRRYMSFTDRTGITASMLRKRVGLPDIPHPLLKPKPKEPEPAVAKEDVEELPEELLTKPVNLCEVTTMEQRLVQPEWQPITVEKLFPIHKQLSVKRSQRCRSCEHNVSKPEYNPNSIKFKIQLFACFHIPEVRIVTVEPLRAGKTCELLLKFSNPTQHQTVITFLPVTLEMEETKISEQVTEDKSVVDDYLLEKKQPLSLTGTGSQPSSLLHASLSRQPSITVKPRPIAVPVVADITIPTSTFILPPRDDAAEYDDSGDTHNIQDDSKLVIWRKSNKAVVKLQVTPKEDLKIGDEVVAGFTMQHIYVNTITTVDNKEPQKCEHKVKVFVTLGNLVGSE</sequence>
<evidence type="ECO:0000256" key="12">
    <source>
        <dbReference type="ARBA" id="ARBA00034776"/>
    </source>
</evidence>
<dbReference type="InterPro" id="IPR008603">
    <property type="entry name" value="DCTN4"/>
</dbReference>
<evidence type="ECO:0000256" key="4">
    <source>
        <dbReference type="ARBA" id="ARBA00004657"/>
    </source>
</evidence>
<evidence type="ECO:0000256" key="1">
    <source>
        <dbReference type="ARBA" id="ARBA00004300"/>
    </source>
</evidence>
<dbReference type="Pfam" id="PF05502">
    <property type="entry name" value="Dynactin_p62"/>
    <property type="match status" value="2"/>
</dbReference>
<comment type="caution">
    <text evidence="15">The sequence shown here is derived from an EMBL/GenBank/DDBJ whole genome shotgun (WGS) entry which is preliminary data.</text>
</comment>
<dbReference type="GO" id="GO:0001725">
    <property type="term" value="C:stress fiber"/>
    <property type="evidence" value="ECO:0007669"/>
    <property type="project" value="UniProtKB-SubCell"/>
</dbReference>
<protein>
    <recommendedName>
        <fullName evidence="13">Dynactin subunit 4</fullName>
    </recommendedName>
</protein>
<dbReference type="GO" id="GO:0005813">
    <property type="term" value="C:centrosome"/>
    <property type="evidence" value="ECO:0007669"/>
    <property type="project" value="UniProtKB-SubCell"/>
</dbReference>
<proteinExistence type="inferred from homology"/>
<keyword evidence="7" id="KW-0597">Phosphoprotein</keyword>
<dbReference type="OrthoDB" id="283815at2759"/>
<dbReference type="PANTHER" id="PTHR13034:SF2">
    <property type="entry name" value="DYNACTIN SUBUNIT 4"/>
    <property type="match status" value="1"/>
</dbReference>
<reference evidence="15" key="1">
    <citation type="submission" date="2019-08" db="EMBL/GenBank/DDBJ databases">
        <title>The genome of the North American firefly Photinus pyralis.</title>
        <authorList>
            <consortium name="Photinus pyralis genome working group"/>
            <person name="Fallon T.R."/>
            <person name="Sander Lower S.E."/>
            <person name="Weng J.-K."/>
        </authorList>
    </citation>
    <scope>NUCLEOTIDE SEQUENCE</scope>
    <source>
        <strain evidence="15">TRF0915ILg1</strain>
        <tissue evidence="15">Whole body</tissue>
    </source>
</reference>
<dbReference type="GO" id="GO:0030016">
    <property type="term" value="C:myofibril"/>
    <property type="evidence" value="ECO:0007669"/>
    <property type="project" value="UniProtKB-SubCell"/>
</dbReference>
<keyword evidence="8" id="KW-0832">Ubl conjugation</keyword>
<dbReference type="PANTHER" id="PTHR13034">
    <property type="entry name" value="DYNACTIN P62 SUBUNIT"/>
    <property type="match status" value="1"/>
</dbReference>
<evidence type="ECO:0000256" key="7">
    <source>
        <dbReference type="ARBA" id="ARBA00022553"/>
    </source>
</evidence>
<evidence type="ECO:0000313" key="15">
    <source>
        <dbReference type="EMBL" id="KAF2903926.1"/>
    </source>
</evidence>
<evidence type="ECO:0000256" key="8">
    <source>
        <dbReference type="ARBA" id="ARBA00022843"/>
    </source>
</evidence>
<dbReference type="AlphaFoldDB" id="A0A8K0DGS7"/>